<evidence type="ECO:0000313" key="2">
    <source>
        <dbReference type="EMBL" id="HEM67566.1"/>
    </source>
</evidence>
<keyword evidence="1" id="KW-0472">Membrane</keyword>
<keyword evidence="1" id="KW-0812">Transmembrane</keyword>
<name>A0A7J2U4E3_9CREN</name>
<protein>
    <recommendedName>
        <fullName evidence="3">DUF4129 domain-containing protein</fullName>
    </recommendedName>
</protein>
<proteinExistence type="predicted"/>
<accession>A0A7J2U4E3</accession>
<reference evidence="2" key="1">
    <citation type="journal article" date="2020" name="mSystems">
        <title>Genome- and Community-Level Interaction Insights into Carbon Utilization and Element Cycling Functions of Hydrothermarchaeota in Hydrothermal Sediment.</title>
        <authorList>
            <person name="Zhou Z."/>
            <person name="Liu Y."/>
            <person name="Xu W."/>
            <person name="Pan J."/>
            <person name="Luo Z.H."/>
            <person name="Li M."/>
        </authorList>
    </citation>
    <scope>NUCLEOTIDE SEQUENCE [LARGE SCALE GENOMIC DNA]</scope>
    <source>
        <strain evidence="2">SpSt-125</strain>
    </source>
</reference>
<organism evidence="2">
    <name type="scientific">Ignisphaera aggregans</name>
    <dbReference type="NCBI Taxonomy" id="334771"/>
    <lineage>
        <taxon>Archaea</taxon>
        <taxon>Thermoproteota</taxon>
        <taxon>Thermoprotei</taxon>
        <taxon>Desulfurococcales</taxon>
        <taxon>Desulfurococcaceae</taxon>
        <taxon>Ignisphaera</taxon>
    </lineage>
</organism>
<sequence>MSIRYVPIPPTLFRNLSGLQQNVSAVTNISIELQRAANYISPSMDYHRISSELIEVLLITLVLLLIAIIVLLYFKSGYGVHGTTSIVLGRREFHENFPRVNYVYRGVKSVLRKYFTMLRKRFGCSTCTPREISLKLGLFRKFAEVYEDVVYGDKQRLDVDEALQEVRKAEE</sequence>
<dbReference type="EMBL" id="DSEU01000059">
    <property type="protein sequence ID" value="HEM67566.1"/>
    <property type="molecule type" value="Genomic_DNA"/>
</dbReference>
<comment type="caution">
    <text evidence="2">The sequence shown here is derived from an EMBL/GenBank/DDBJ whole genome shotgun (WGS) entry which is preliminary data.</text>
</comment>
<keyword evidence="1" id="KW-1133">Transmembrane helix</keyword>
<feature type="transmembrane region" description="Helical" evidence="1">
    <location>
        <begin position="53"/>
        <end position="74"/>
    </location>
</feature>
<dbReference type="AlphaFoldDB" id="A0A7J2U4E3"/>
<evidence type="ECO:0000256" key="1">
    <source>
        <dbReference type="SAM" id="Phobius"/>
    </source>
</evidence>
<evidence type="ECO:0008006" key="3">
    <source>
        <dbReference type="Google" id="ProtNLM"/>
    </source>
</evidence>
<gene>
    <name evidence="2" type="ORF">ENO26_08420</name>
</gene>